<dbReference type="AlphaFoldDB" id="B4SCC5"/>
<dbReference type="Gene3D" id="2.102.30.10">
    <property type="entry name" value="tm1086 (SG structure) domain"/>
    <property type="match status" value="1"/>
</dbReference>
<evidence type="ECO:0000259" key="2">
    <source>
        <dbReference type="Pfam" id="PF20999"/>
    </source>
</evidence>
<gene>
    <name evidence="3" type="ordered locus">Ppha_0376</name>
</gene>
<evidence type="ECO:0000313" key="4">
    <source>
        <dbReference type="Proteomes" id="UP000002724"/>
    </source>
</evidence>
<evidence type="ECO:0000313" key="3">
    <source>
        <dbReference type="EMBL" id="ACF42705.1"/>
    </source>
</evidence>
<dbReference type="EMBL" id="CP001110">
    <property type="protein sequence ID" value="ACF42705.1"/>
    <property type="molecule type" value="Genomic_DNA"/>
</dbReference>
<keyword evidence="4" id="KW-1185">Reference proteome</keyword>
<dbReference type="STRING" id="324925.Ppha_0376"/>
<dbReference type="InterPro" id="IPR044909">
    <property type="entry name" value="TM_1086_sf"/>
</dbReference>
<feature type="domain" description="DUF4438" evidence="1">
    <location>
        <begin position="45"/>
        <end position="181"/>
    </location>
</feature>
<dbReference type="OrthoDB" id="596789at2"/>
<proteinExistence type="predicted"/>
<dbReference type="Proteomes" id="UP000002724">
    <property type="component" value="Chromosome"/>
</dbReference>
<protein>
    <recommendedName>
        <fullName evidence="5">DUF4438 domain-containing protein</fullName>
    </recommendedName>
</protein>
<feature type="domain" description="DUF4438" evidence="2">
    <location>
        <begin position="183"/>
        <end position="305"/>
    </location>
</feature>
<dbReference type="eggNOG" id="ENOG502Z80Y">
    <property type="taxonomic scope" value="Bacteria"/>
</dbReference>
<organism evidence="3 4">
    <name type="scientific">Pelodictyon phaeoclathratiforme (strain DSM 5477 / BU-1)</name>
    <dbReference type="NCBI Taxonomy" id="324925"/>
    <lineage>
        <taxon>Bacteria</taxon>
        <taxon>Pseudomonadati</taxon>
        <taxon>Chlorobiota</taxon>
        <taxon>Chlorobiia</taxon>
        <taxon>Chlorobiales</taxon>
        <taxon>Chlorobiaceae</taxon>
        <taxon>Chlorobium/Pelodictyon group</taxon>
        <taxon>Pelodictyon</taxon>
    </lineage>
</organism>
<dbReference type="InterPro" id="IPR044910">
    <property type="entry name" value="TM_1086_SG_dom"/>
</dbReference>
<sequence>MHRCSGDFFLNKTFIPAYMLHTNEQHLVEFLLQCQPGQPRTRGNWEVDHQGRPFLLPSIGGITLNVQVGDPAFGWQGDHIEPGVSCTADTQKPFEHPNVGLQMYSCAGNIATIATGEAKGSTGRVIGHHGGSEHVIVDFEREAKEKLLYTDTIIIRAKGQGLKLMDYPDITLFNLDPALLHAMKIREAEGCVLEVPVTTLVPAVCMGSGIGSAHVAKGDYDIMTSDAETVKEYGIDKIRLGDFVALQDHDNRFGRAYRKGAITIGIVVHSDCLEAGHGPGVTTLMTSASPLIRPVLDPKANIADLFGIGTIFARG</sequence>
<dbReference type="InterPro" id="IPR029433">
    <property type="entry name" value="DUF4438_N"/>
</dbReference>
<dbReference type="Gene3D" id="2.40.10.170">
    <property type="match status" value="1"/>
</dbReference>
<dbReference type="KEGG" id="pph:Ppha_0376"/>
<accession>B4SCC5</accession>
<evidence type="ECO:0000259" key="1">
    <source>
        <dbReference type="Pfam" id="PF14505"/>
    </source>
</evidence>
<dbReference type="Pfam" id="PF20999">
    <property type="entry name" value="DUF4438_C"/>
    <property type="match status" value="1"/>
</dbReference>
<dbReference type="Pfam" id="PF14505">
    <property type="entry name" value="DUF4438"/>
    <property type="match status" value="1"/>
</dbReference>
<evidence type="ECO:0008006" key="5">
    <source>
        <dbReference type="Google" id="ProtNLM"/>
    </source>
</evidence>
<dbReference type="InterPro" id="IPR048399">
    <property type="entry name" value="DUF4438_C"/>
</dbReference>
<name>B4SCC5_PELPB</name>
<dbReference type="HOGENOM" id="CLU_075784_0_0_10"/>
<reference evidence="3 4" key="1">
    <citation type="submission" date="2008-06" db="EMBL/GenBank/DDBJ databases">
        <title>Complete sequence of Pelodictyon phaeoclathratiforme BU-1.</title>
        <authorList>
            <consortium name="US DOE Joint Genome Institute"/>
            <person name="Lucas S."/>
            <person name="Copeland A."/>
            <person name="Lapidus A."/>
            <person name="Glavina del Rio T."/>
            <person name="Dalin E."/>
            <person name="Tice H."/>
            <person name="Bruce D."/>
            <person name="Goodwin L."/>
            <person name="Pitluck S."/>
            <person name="Schmutz J."/>
            <person name="Larimer F."/>
            <person name="Land M."/>
            <person name="Hauser L."/>
            <person name="Kyrpides N."/>
            <person name="Mikhailova N."/>
            <person name="Liu Z."/>
            <person name="Li T."/>
            <person name="Zhao F."/>
            <person name="Overmann J."/>
            <person name="Bryant D.A."/>
            <person name="Richardson P."/>
        </authorList>
    </citation>
    <scope>NUCLEOTIDE SEQUENCE [LARGE SCALE GENOMIC DNA]</scope>
    <source>
        <strain evidence="4">DSM 5477 / BU-1</strain>
    </source>
</reference>
<dbReference type="Gene3D" id="4.10.1180.10">
    <property type="entry name" value="tm1086 domain"/>
    <property type="match status" value="1"/>
</dbReference>